<comment type="caution">
    <text evidence="9">Lacks conserved residue(s) required for the propagation of feature annotation.</text>
</comment>
<dbReference type="GO" id="GO:0071555">
    <property type="term" value="P:cell wall organization"/>
    <property type="evidence" value="ECO:0007669"/>
    <property type="project" value="UniProtKB-KW"/>
</dbReference>
<dbReference type="GO" id="GO:0005886">
    <property type="term" value="C:plasma membrane"/>
    <property type="evidence" value="ECO:0007669"/>
    <property type="project" value="UniProtKB-SubCell"/>
</dbReference>
<feature type="transmembrane region" description="Helical" evidence="9">
    <location>
        <begin position="174"/>
        <end position="198"/>
    </location>
</feature>
<keyword evidence="11" id="KW-1185">Reference proteome</keyword>
<evidence type="ECO:0000256" key="1">
    <source>
        <dbReference type="ARBA" id="ARBA00004651"/>
    </source>
</evidence>
<evidence type="ECO:0000256" key="7">
    <source>
        <dbReference type="ARBA" id="ARBA00023136"/>
    </source>
</evidence>
<evidence type="ECO:0000256" key="5">
    <source>
        <dbReference type="ARBA" id="ARBA00022679"/>
    </source>
</evidence>
<gene>
    <name evidence="10" type="ORF">DERYTH_LOCUS2343</name>
</gene>
<evidence type="ECO:0000313" key="10">
    <source>
        <dbReference type="EMBL" id="CAG8489555.1"/>
    </source>
</evidence>
<feature type="non-terminal residue" evidence="10">
    <location>
        <position position="253"/>
    </location>
</feature>
<keyword evidence="7 9" id="KW-0472">Membrane</keyword>
<evidence type="ECO:0000256" key="6">
    <source>
        <dbReference type="ARBA" id="ARBA00022692"/>
    </source>
</evidence>
<sequence>FSNDQVAGTCGKLYVNNRGWTKLLNPITSALVFEHKISNIINKPFESIFGYISSLSKDFSAYRYSAFQNITNDTEDASNNNILAMNDYFANNDVICFELISKRNSSWILHYENSSQAEVDVPENLPEMFQQYVCKFNEYYYTSSYAIMHFFYIWRSGHSILQYHSNEDPFPIYFYPTGFILFYIYIAITGMQFIFAIVNKPQNLVEITDVNSFTNTFGKNIVEVSLPCKITIDDAYNKAWNEIIIKDKNGTKV</sequence>
<evidence type="ECO:0000256" key="3">
    <source>
        <dbReference type="ARBA" id="ARBA00022475"/>
    </source>
</evidence>
<evidence type="ECO:0000313" key="11">
    <source>
        <dbReference type="Proteomes" id="UP000789405"/>
    </source>
</evidence>
<keyword evidence="9" id="KW-1133">Transmembrane helix</keyword>
<comment type="caution">
    <text evidence="10">The sequence shown here is derived from an EMBL/GenBank/DDBJ whole genome shotgun (WGS) entry which is preliminary data.</text>
</comment>
<dbReference type="OrthoDB" id="2438692at2759"/>
<reference evidence="10" key="1">
    <citation type="submission" date="2021-06" db="EMBL/GenBank/DDBJ databases">
        <authorList>
            <person name="Kallberg Y."/>
            <person name="Tangrot J."/>
            <person name="Rosling A."/>
        </authorList>
    </citation>
    <scope>NUCLEOTIDE SEQUENCE</scope>
    <source>
        <strain evidence="10">MA453B</strain>
    </source>
</reference>
<dbReference type="Pfam" id="PF01644">
    <property type="entry name" value="Chitin_synth_1"/>
    <property type="match status" value="1"/>
</dbReference>
<keyword evidence="4 9" id="KW-0328">Glycosyltransferase</keyword>
<keyword evidence="5 9" id="KW-0808">Transferase</keyword>
<evidence type="ECO:0000256" key="8">
    <source>
        <dbReference type="ARBA" id="ARBA00023316"/>
    </source>
</evidence>
<dbReference type="GO" id="GO:0006031">
    <property type="term" value="P:chitin biosynthetic process"/>
    <property type="evidence" value="ECO:0007669"/>
    <property type="project" value="TreeGrafter"/>
</dbReference>
<dbReference type="EMBL" id="CAJVPY010000735">
    <property type="protein sequence ID" value="CAG8489555.1"/>
    <property type="molecule type" value="Genomic_DNA"/>
</dbReference>
<comment type="subcellular location">
    <subcellularLocation>
        <location evidence="1 9">Cell membrane</location>
        <topology evidence="1 9">Multi-pass membrane protein</topology>
    </subcellularLocation>
</comment>
<dbReference type="GO" id="GO:0030428">
    <property type="term" value="C:cell septum"/>
    <property type="evidence" value="ECO:0007669"/>
    <property type="project" value="TreeGrafter"/>
</dbReference>
<evidence type="ECO:0000256" key="2">
    <source>
        <dbReference type="ARBA" id="ARBA00012543"/>
    </source>
</evidence>
<name>A0A9N8WHR6_9GLOM</name>
<dbReference type="EC" id="2.4.1.16" evidence="2 9"/>
<dbReference type="PANTHER" id="PTHR22914:SF9">
    <property type="entry name" value="CHITIN SYNTHASE 1"/>
    <property type="match status" value="1"/>
</dbReference>
<accession>A0A9N8WHR6</accession>
<evidence type="ECO:0000256" key="9">
    <source>
        <dbReference type="RuleBase" id="RU366040"/>
    </source>
</evidence>
<dbReference type="InterPro" id="IPR004835">
    <property type="entry name" value="Chitin_synth"/>
</dbReference>
<keyword evidence="8 9" id="KW-0961">Cell wall biogenesis/degradation</keyword>
<proteinExistence type="inferred from homology"/>
<dbReference type="PANTHER" id="PTHR22914">
    <property type="entry name" value="CHITIN SYNTHASE"/>
    <property type="match status" value="1"/>
</dbReference>
<comment type="function">
    <text evidence="9">Polymerizes chitin, a structural polymer of the cell wall and septum, by transferring the sugar moiety of UDP-GlcNAc to the non-reducing end of the growing chitin polymer.</text>
</comment>
<keyword evidence="3 9" id="KW-1003">Cell membrane</keyword>
<feature type="transmembrane region" description="Helical" evidence="9">
    <location>
        <begin position="138"/>
        <end position="154"/>
    </location>
</feature>
<organism evidence="10 11">
    <name type="scientific">Dentiscutata erythropus</name>
    <dbReference type="NCBI Taxonomy" id="1348616"/>
    <lineage>
        <taxon>Eukaryota</taxon>
        <taxon>Fungi</taxon>
        <taxon>Fungi incertae sedis</taxon>
        <taxon>Mucoromycota</taxon>
        <taxon>Glomeromycotina</taxon>
        <taxon>Glomeromycetes</taxon>
        <taxon>Diversisporales</taxon>
        <taxon>Gigasporaceae</taxon>
        <taxon>Dentiscutata</taxon>
    </lineage>
</organism>
<dbReference type="GO" id="GO:0004100">
    <property type="term" value="F:chitin synthase activity"/>
    <property type="evidence" value="ECO:0007669"/>
    <property type="project" value="UniProtKB-EC"/>
</dbReference>
<keyword evidence="6 9" id="KW-0812">Transmembrane</keyword>
<comment type="catalytic activity">
    <reaction evidence="9">
        <text>[(1-&gt;4)-N-acetyl-beta-D-glucosaminyl](n) + UDP-N-acetyl-alpha-D-glucosamine = [(1-&gt;4)-N-acetyl-beta-D-glucosaminyl](n+1) + UDP + H(+)</text>
        <dbReference type="Rhea" id="RHEA:16637"/>
        <dbReference type="Rhea" id="RHEA-COMP:9593"/>
        <dbReference type="Rhea" id="RHEA-COMP:9595"/>
        <dbReference type="ChEBI" id="CHEBI:15378"/>
        <dbReference type="ChEBI" id="CHEBI:17029"/>
        <dbReference type="ChEBI" id="CHEBI:57705"/>
        <dbReference type="ChEBI" id="CHEBI:58223"/>
        <dbReference type="EC" id="2.4.1.16"/>
    </reaction>
</comment>
<comment type="similarity">
    <text evidence="9">Belongs to the chitin synthase family.</text>
</comment>
<protein>
    <recommendedName>
        <fullName evidence="2 9">Chitin synthase</fullName>
        <ecNumber evidence="2 9">2.4.1.16</ecNumber>
    </recommendedName>
</protein>
<dbReference type="AlphaFoldDB" id="A0A9N8WHR6"/>
<evidence type="ECO:0000256" key="4">
    <source>
        <dbReference type="ARBA" id="ARBA00022676"/>
    </source>
</evidence>
<dbReference type="Proteomes" id="UP000789405">
    <property type="component" value="Unassembled WGS sequence"/>
</dbReference>